<accession>X6P598</accession>
<protein>
    <submittedName>
        <fullName evidence="2">Uncharacterized protein</fullName>
    </submittedName>
</protein>
<feature type="transmembrane region" description="Helical" evidence="1">
    <location>
        <begin position="118"/>
        <end position="140"/>
    </location>
</feature>
<keyword evidence="3" id="KW-1185">Reference proteome</keyword>
<reference evidence="2 3" key="1">
    <citation type="journal article" date="2013" name="Curr. Biol.">
        <title>The Genome of the Foraminiferan Reticulomyxa filosa.</title>
        <authorList>
            <person name="Glockner G."/>
            <person name="Hulsmann N."/>
            <person name="Schleicher M."/>
            <person name="Noegel A.A."/>
            <person name="Eichinger L."/>
            <person name="Gallinger C."/>
            <person name="Pawlowski J."/>
            <person name="Sierra R."/>
            <person name="Euteneuer U."/>
            <person name="Pillet L."/>
            <person name="Moustafa A."/>
            <person name="Platzer M."/>
            <person name="Groth M."/>
            <person name="Szafranski K."/>
            <person name="Schliwa M."/>
        </authorList>
    </citation>
    <scope>NUCLEOTIDE SEQUENCE [LARGE SCALE GENOMIC DNA]</scope>
</reference>
<keyword evidence="1" id="KW-1133">Transmembrane helix</keyword>
<proteinExistence type="predicted"/>
<keyword evidence="1" id="KW-0812">Transmembrane</keyword>
<dbReference type="EMBL" id="ASPP01003513">
    <property type="protein sequence ID" value="ETO33293.1"/>
    <property type="molecule type" value="Genomic_DNA"/>
</dbReference>
<gene>
    <name evidence="2" type="ORF">RFI_03813</name>
</gene>
<dbReference type="AlphaFoldDB" id="X6P598"/>
<evidence type="ECO:0000256" key="1">
    <source>
        <dbReference type="SAM" id="Phobius"/>
    </source>
</evidence>
<evidence type="ECO:0000313" key="2">
    <source>
        <dbReference type="EMBL" id="ETO33293.1"/>
    </source>
</evidence>
<evidence type="ECO:0000313" key="3">
    <source>
        <dbReference type="Proteomes" id="UP000023152"/>
    </source>
</evidence>
<name>X6P598_RETFI</name>
<sequence>MSVQNAVDAYRLWPSNSIPIQIEPALWESNPQLMEQLSQKGYQPSMFVNQTHGSIQCVKFEMNPYNIPILHGAADSNRRTTASVEAVCIQSNGDYNAVKDTSCANEDTSKKNKSDSTAIIIAVVVSSVVLIAAAFVCFFVRKRRRRNSYENLDDLESNRKKPAKHCISSKVISDLKQHLLAHFFVCSFGRGQCFFSRMIK</sequence>
<comment type="caution">
    <text evidence="2">The sequence shown here is derived from an EMBL/GenBank/DDBJ whole genome shotgun (WGS) entry which is preliminary data.</text>
</comment>
<keyword evidence="1" id="KW-0472">Membrane</keyword>
<dbReference type="Proteomes" id="UP000023152">
    <property type="component" value="Unassembled WGS sequence"/>
</dbReference>
<organism evidence="2 3">
    <name type="scientific">Reticulomyxa filosa</name>
    <dbReference type="NCBI Taxonomy" id="46433"/>
    <lineage>
        <taxon>Eukaryota</taxon>
        <taxon>Sar</taxon>
        <taxon>Rhizaria</taxon>
        <taxon>Retaria</taxon>
        <taxon>Foraminifera</taxon>
        <taxon>Monothalamids</taxon>
        <taxon>Reticulomyxidae</taxon>
        <taxon>Reticulomyxa</taxon>
    </lineage>
</organism>